<accession>A0A1V6R7B3</accession>
<gene>
    <name evidence="2" type="ORF">PENSOL_c012G03770</name>
</gene>
<feature type="region of interest" description="Disordered" evidence="1">
    <location>
        <begin position="62"/>
        <end position="81"/>
    </location>
</feature>
<proteinExistence type="predicted"/>
<evidence type="ECO:0000313" key="3">
    <source>
        <dbReference type="Proteomes" id="UP000191612"/>
    </source>
</evidence>
<dbReference type="Proteomes" id="UP000191612">
    <property type="component" value="Unassembled WGS sequence"/>
</dbReference>
<organism evidence="2 3">
    <name type="scientific">Penicillium solitum</name>
    <dbReference type="NCBI Taxonomy" id="60172"/>
    <lineage>
        <taxon>Eukaryota</taxon>
        <taxon>Fungi</taxon>
        <taxon>Dikarya</taxon>
        <taxon>Ascomycota</taxon>
        <taxon>Pezizomycotina</taxon>
        <taxon>Eurotiomycetes</taxon>
        <taxon>Eurotiomycetidae</taxon>
        <taxon>Eurotiales</taxon>
        <taxon>Aspergillaceae</taxon>
        <taxon>Penicillium</taxon>
    </lineage>
</organism>
<sequence>MSIALCKTGLRAVGPMITDDAATIDGDAGDELLTATAEYHTGPLADDIADDSDLGLLAAPLTPPEGRWTTENPKPKLPAPPKTTLTRYALHTERTFALALCGFYDKSTLYALRWDNANMSHPVDGQRNGKRPGPSAEARLALSYVRLTDEGIFYCICTMTPHQGSSRFQADFDQHGDIRTSRIQLDPPMIIWANGLPWFPVYKAFYVLCGIYQLKDKKDLAYCRLQDLEGFTERVCASDPEADFDGDTFTYGRPFPNQDLPAQDEAKLRLISWKLMYGILDSFGNIAARRRKRARREKERENAATSDMHIPSWGRVAIAKPRSVAPR</sequence>
<dbReference type="AlphaFoldDB" id="A0A1V6R7B3"/>
<dbReference type="EMBL" id="MDYO01000012">
    <property type="protein sequence ID" value="OQD97369.1"/>
    <property type="molecule type" value="Genomic_DNA"/>
</dbReference>
<comment type="caution">
    <text evidence="2">The sequence shown here is derived from an EMBL/GenBank/DDBJ whole genome shotgun (WGS) entry which is preliminary data.</text>
</comment>
<dbReference type="STRING" id="60172.A0A1V6R7B3"/>
<protein>
    <submittedName>
        <fullName evidence="2">Uncharacterized protein</fullName>
    </submittedName>
</protein>
<evidence type="ECO:0000256" key="1">
    <source>
        <dbReference type="SAM" id="MobiDB-lite"/>
    </source>
</evidence>
<reference evidence="3" key="1">
    <citation type="journal article" date="2017" name="Nat. Microbiol.">
        <title>Global analysis of biosynthetic gene clusters reveals vast potential of secondary metabolite production in Penicillium species.</title>
        <authorList>
            <person name="Nielsen J.C."/>
            <person name="Grijseels S."/>
            <person name="Prigent S."/>
            <person name="Ji B."/>
            <person name="Dainat J."/>
            <person name="Nielsen K.F."/>
            <person name="Frisvad J.C."/>
            <person name="Workman M."/>
            <person name="Nielsen J."/>
        </authorList>
    </citation>
    <scope>NUCLEOTIDE SEQUENCE [LARGE SCALE GENOMIC DNA]</scope>
    <source>
        <strain evidence="3">IBT 29525</strain>
    </source>
</reference>
<evidence type="ECO:0000313" key="2">
    <source>
        <dbReference type="EMBL" id="OQD97369.1"/>
    </source>
</evidence>
<keyword evidence="3" id="KW-1185">Reference proteome</keyword>
<name>A0A1V6R7B3_9EURO</name>